<reference evidence="10 11" key="1">
    <citation type="submission" date="2017-09" db="EMBL/GenBank/DDBJ databases">
        <authorList>
            <person name="Ehlers B."/>
            <person name="Leendertz F.H."/>
        </authorList>
    </citation>
    <scope>NUCLEOTIDE SEQUENCE [LARGE SCALE GENOMIC DNA]</scope>
    <source>
        <strain evidence="10 11">DSM 18289</strain>
    </source>
</reference>
<name>A0A285PG05_9HYPH</name>
<evidence type="ECO:0000256" key="1">
    <source>
        <dbReference type="ARBA" id="ARBA00009427"/>
    </source>
</evidence>
<protein>
    <recommendedName>
        <fullName evidence="8">Cytidylate kinase</fullName>
        <shortName evidence="8">CK</shortName>
        <ecNumber evidence="8">2.7.4.25</ecNumber>
    </recommendedName>
    <alternativeName>
        <fullName evidence="8">Cytidine monophosphate kinase</fullName>
        <shortName evidence="8">CMP kinase</shortName>
    </alternativeName>
</protein>
<evidence type="ECO:0000256" key="6">
    <source>
        <dbReference type="ARBA" id="ARBA00047615"/>
    </source>
</evidence>
<dbReference type="OrthoDB" id="9807434at2"/>
<evidence type="ECO:0000256" key="8">
    <source>
        <dbReference type="HAMAP-Rule" id="MF_00238"/>
    </source>
</evidence>
<dbReference type="EC" id="2.7.4.25" evidence="8"/>
<feature type="binding site" evidence="8">
    <location>
        <begin position="7"/>
        <end position="15"/>
    </location>
    <ligand>
        <name>ATP</name>
        <dbReference type="ChEBI" id="CHEBI:30616"/>
    </ligand>
</feature>
<keyword evidence="5 8" id="KW-0067">ATP-binding</keyword>
<evidence type="ECO:0000256" key="4">
    <source>
        <dbReference type="ARBA" id="ARBA00022777"/>
    </source>
</evidence>
<dbReference type="InterPro" id="IPR011994">
    <property type="entry name" value="Cytidylate_kinase_dom"/>
</dbReference>
<dbReference type="EMBL" id="OBEL01000005">
    <property type="protein sequence ID" value="SNZ20634.1"/>
    <property type="molecule type" value="Genomic_DNA"/>
</dbReference>
<accession>A0A285PG05</accession>
<gene>
    <name evidence="8" type="primary">cmk</name>
    <name evidence="10" type="ORF">SAMN06265368_3743</name>
</gene>
<comment type="similarity">
    <text evidence="1 8">Belongs to the cytidylate kinase family. Type 1 subfamily.</text>
</comment>
<keyword evidence="3 8" id="KW-0547">Nucleotide-binding</keyword>
<proteinExistence type="inferred from homology"/>
<dbReference type="Proteomes" id="UP000219439">
    <property type="component" value="Unassembled WGS sequence"/>
</dbReference>
<dbReference type="AlphaFoldDB" id="A0A285PG05"/>
<evidence type="ECO:0000259" key="9">
    <source>
        <dbReference type="Pfam" id="PF02224"/>
    </source>
</evidence>
<keyword evidence="2 8" id="KW-0808">Transferase</keyword>
<comment type="catalytic activity">
    <reaction evidence="6 8">
        <text>dCMP + ATP = dCDP + ADP</text>
        <dbReference type="Rhea" id="RHEA:25094"/>
        <dbReference type="ChEBI" id="CHEBI:30616"/>
        <dbReference type="ChEBI" id="CHEBI:57566"/>
        <dbReference type="ChEBI" id="CHEBI:58593"/>
        <dbReference type="ChEBI" id="CHEBI:456216"/>
        <dbReference type="EC" id="2.7.4.25"/>
    </reaction>
</comment>
<organism evidence="10 11">
    <name type="scientific">Cohaesibacter gelatinilyticus</name>
    <dbReference type="NCBI Taxonomy" id="372072"/>
    <lineage>
        <taxon>Bacteria</taxon>
        <taxon>Pseudomonadati</taxon>
        <taxon>Pseudomonadota</taxon>
        <taxon>Alphaproteobacteria</taxon>
        <taxon>Hyphomicrobiales</taxon>
        <taxon>Cohaesibacteraceae</taxon>
    </lineage>
</organism>
<dbReference type="Gene3D" id="3.40.50.300">
    <property type="entry name" value="P-loop containing nucleotide triphosphate hydrolases"/>
    <property type="match status" value="1"/>
</dbReference>
<evidence type="ECO:0000313" key="10">
    <source>
        <dbReference type="EMBL" id="SNZ20634.1"/>
    </source>
</evidence>
<evidence type="ECO:0000256" key="3">
    <source>
        <dbReference type="ARBA" id="ARBA00022741"/>
    </source>
</evidence>
<comment type="catalytic activity">
    <reaction evidence="7 8">
        <text>CMP + ATP = CDP + ADP</text>
        <dbReference type="Rhea" id="RHEA:11600"/>
        <dbReference type="ChEBI" id="CHEBI:30616"/>
        <dbReference type="ChEBI" id="CHEBI:58069"/>
        <dbReference type="ChEBI" id="CHEBI:60377"/>
        <dbReference type="ChEBI" id="CHEBI:456216"/>
        <dbReference type="EC" id="2.7.4.25"/>
    </reaction>
</comment>
<sequence>MIIAIDGPAASGKGTLSRQLAGHFMLPHLDTGLTFRAVGHALLSADLPLDNEVLACEMAQKVDLGKLDRNILSAHHIGEAASKVAVMPSVRKALLEAQRNFANQPGGAILDGRDIGTVVCPDADVKLFVTASPEVRAQRRTDEILGKGQDADFDQILQDVKMRDERDMNRADAPLKPAENAHLLDTSKLDIEGAFQQAVSLVEKTLAQRSLVK</sequence>
<dbReference type="GO" id="GO:0005524">
    <property type="term" value="F:ATP binding"/>
    <property type="evidence" value="ECO:0007669"/>
    <property type="project" value="UniProtKB-UniRule"/>
</dbReference>
<dbReference type="RefSeq" id="WP_097154999.1">
    <property type="nucleotide sequence ID" value="NZ_OBEL01000005.1"/>
</dbReference>
<dbReference type="Pfam" id="PF02224">
    <property type="entry name" value="Cytidylate_kin"/>
    <property type="match status" value="1"/>
</dbReference>
<evidence type="ECO:0000313" key="11">
    <source>
        <dbReference type="Proteomes" id="UP000219439"/>
    </source>
</evidence>
<dbReference type="InterPro" id="IPR003136">
    <property type="entry name" value="Cytidylate_kin"/>
</dbReference>
<keyword evidence="8" id="KW-0963">Cytoplasm</keyword>
<dbReference type="GO" id="GO:0006220">
    <property type="term" value="P:pyrimidine nucleotide metabolic process"/>
    <property type="evidence" value="ECO:0007669"/>
    <property type="project" value="UniProtKB-UniRule"/>
</dbReference>
<dbReference type="InterPro" id="IPR027417">
    <property type="entry name" value="P-loop_NTPase"/>
</dbReference>
<dbReference type="SUPFAM" id="SSF52540">
    <property type="entry name" value="P-loop containing nucleoside triphosphate hydrolases"/>
    <property type="match status" value="1"/>
</dbReference>
<evidence type="ECO:0000256" key="7">
    <source>
        <dbReference type="ARBA" id="ARBA00048478"/>
    </source>
</evidence>
<feature type="domain" description="Cytidylate kinase" evidence="9">
    <location>
        <begin position="3"/>
        <end position="203"/>
    </location>
</feature>
<keyword evidence="4 8" id="KW-0418">Kinase</keyword>
<dbReference type="GO" id="GO:0036430">
    <property type="term" value="F:CMP kinase activity"/>
    <property type="evidence" value="ECO:0007669"/>
    <property type="project" value="RHEA"/>
</dbReference>
<evidence type="ECO:0000256" key="2">
    <source>
        <dbReference type="ARBA" id="ARBA00022679"/>
    </source>
</evidence>
<keyword evidence="11" id="KW-1185">Reference proteome</keyword>
<evidence type="ECO:0000256" key="5">
    <source>
        <dbReference type="ARBA" id="ARBA00022840"/>
    </source>
</evidence>
<dbReference type="GO" id="GO:0005737">
    <property type="term" value="C:cytoplasm"/>
    <property type="evidence" value="ECO:0007669"/>
    <property type="project" value="UniProtKB-SubCell"/>
</dbReference>
<comment type="subcellular location">
    <subcellularLocation>
        <location evidence="8">Cytoplasm</location>
    </subcellularLocation>
</comment>
<dbReference type="NCBIfam" id="TIGR00017">
    <property type="entry name" value="cmk"/>
    <property type="match status" value="1"/>
</dbReference>
<dbReference type="CDD" id="cd02020">
    <property type="entry name" value="CMPK"/>
    <property type="match status" value="1"/>
</dbReference>
<dbReference type="HAMAP" id="MF_00238">
    <property type="entry name" value="Cytidyl_kinase_type1"/>
    <property type="match status" value="1"/>
</dbReference>
<dbReference type="GO" id="GO:0036431">
    <property type="term" value="F:dCMP kinase activity"/>
    <property type="evidence" value="ECO:0007669"/>
    <property type="project" value="InterPro"/>
</dbReference>